<dbReference type="GO" id="GO:0016301">
    <property type="term" value="F:kinase activity"/>
    <property type="evidence" value="ECO:0007669"/>
    <property type="project" value="UniProtKB-KW"/>
</dbReference>
<dbReference type="PROSITE" id="PS51722">
    <property type="entry name" value="G_TR_2"/>
    <property type="match status" value="1"/>
</dbReference>
<keyword evidence="10 13" id="KW-0342">GTP-binding</keyword>
<comment type="function">
    <text evidence="14">Catalyzes the synthesis of activated sulfate.</text>
</comment>
<feature type="domain" description="Tr-type G" evidence="15">
    <location>
        <begin position="21"/>
        <end position="236"/>
    </location>
</feature>
<dbReference type="Pfam" id="PF00009">
    <property type="entry name" value="GTP_EFTU"/>
    <property type="match status" value="1"/>
</dbReference>
<dbReference type="NCBIfam" id="NF004035">
    <property type="entry name" value="PRK05506.1"/>
    <property type="match status" value="1"/>
</dbReference>
<dbReference type="InterPro" id="IPR044139">
    <property type="entry name" value="CysN_NoDQ_III"/>
</dbReference>
<feature type="binding site" evidence="13">
    <location>
        <begin position="164"/>
        <end position="167"/>
    </location>
    <ligand>
        <name>GTP</name>
        <dbReference type="ChEBI" id="CHEBI:37565"/>
    </ligand>
</feature>
<feature type="binding site" evidence="13">
    <location>
        <begin position="30"/>
        <end position="37"/>
    </location>
    <ligand>
        <name>GTP</name>
        <dbReference type="ChEBI" id="CHEBI:37565"/>
    </ligand>
</feature>
<evidence type="ECO:0000256" key="7">
    <source>
        <dbReference type="ARBA" id="ARBA00022695"/>
    </source>
</evidence>
<evidence type="ECO:0000256" key="1">
    <source>
        <dbReference type="ARBA" id="ARBA00001823"/>
    </source>
</evidence>
<comment type="similarity">
    <text evidence="14">Belongs to the APS kinase family.</text>
</comment>
<keyword evidence="9 13" id="KW-0067">ATP-binding</keyword>
<dbReference type="InterPro" id="IPR041757">
    <property type="entry name" value="CysN_GTP-bd"/>
</dbReference>
<dbReference type="SUPFAM" id="SSF52540">
    <property type="entry name" value="P-loop containing nucleoside triphosphate hydrolases"/>
    <property type="match status" value="2"/>
</dbReference>
<evidence type="ECO:0000256" key="3">
    <source>
        <dbReference type="ARBA" id="ARBA00004806"/>
    </source>
</evidence>
<protein>
    <recommendedName>
        <fullName evidence="13 14">Multifunctional fusion protein</fullName>
    </recommendedName>
    <domain>
        <recommendedName>
            <fullName evidence="13">Sulfate adenylyltransferase subunit 1</fullName>
            <ecNumber evidence="13">2.7.7.4</ecNumber>
        </recommendedName>
        <alternativeName>
            <fullName evidence="13">ATP-sulfurylase large subunit</fullName>
        </alternativeName>
        <alternativeName>
            <fullName evidence="13">Sulfate adenylate transferase</fullName>
            <shortName evidence="13">SAT</shortName>
        </alternativeName>
    </domain>
    <domain>
        <recommendedName>
            <fullName evidence="14">Adenylyl-sulfate kinase</fullName>
            <ecNumber evidence="14">2.7.1.25</ecNumber>
        </recommendedName>
        <alternativeName>
            <fullName evidence="14">APS kinase</fullName>
        </alternativeName>
        <alternativeName>
            <fullName evidence="14">ATP adenosine-5'-phosphosulfate 3'-phosphotransferase</fullName>
        </alternativeName>
        <alternativeName>
            <fullName evidence="14">Adenosine-5'-phosphosulfate kinase</fullName>
        </alternativeName>
    </domain>
</protein>
<evidence type="ECO:0000256" key="4">
    <source>
        <dbReference type="ARBA" id="ARBA00005438"/>
    </source>
</evidence>
<evidence type="ECO:0000256" key="14">
    <source>
        <dbReference type="HAMAP-Rule" id="MF_00065"/>
    </source>
</evidence>
<evidence type="ECO:0000256" key="5">
    <source>
        <dbReference type="ARBA" id="ARBA00007237"/>
    </source>
</evidence>
<dbReference type="InterPro" id="IPR031157">
    <property type="entry name" value="G_TR_CS"/>
</dbReference>
<dbReference type="EC" id="2.7.7.4" evidence="13"/>
<evidence type="ECO:0000256" key="8">
    <source>
        <dbReference type="ARBA" id="ARBA00022741"/>
    </source>
</evidence>
<dbReference type="CDD" id="cd03695">
    <property type="entry name" value="CysN_NodQ_II"/>
    <property type="match status" value="1"/>
</dbReference>
<name>A0ABQ3BPZ5_9GAMM</name>
<dbReference type="PROSITE" id="PS00301">
    <property type="entry name" value="G_TR_1"/>
    <property type="match status" value="1"/>
</dbReference>
<evidence type="ECO:0000256" key="6">
    <source>
        <dbReference type="ARBA" id="ARBA00022679"/>
    </source>
</evidence>
<keyword evidence="8 13" id="KW-0547">Nucleotide-binding</keyword>
<dbReference type="InterPro" id="IPR000795">
    <property type="entry name" value="T_Tr_GTP-bd_dom"/>
</dbReference>
<dbReference type="InterPro" id="IPR054696">
    <property type="entry name" value="GTP-eEF1A_C"/>
</dbReference>
<evidence type="ECO:0000256" key="13">
    <source>
        <dbReference type="HAMAP-Rule" id="MF_00062"/>
    </source>
</evidence>
<dbReference type="NCBIfam" id="TIGR00455">
    <property type="entry name" value="apsK"/>
    <property type="match status" value="1"/>
</dbReference>
<dbReference type="EMBL" id="BMXY01000001">
    <property type="protein sequence ID" value="GGZ53972.1"/>
    <property type="molecule type" value="Genomic_DNA"/>
</dbReference>
<comment type="similarity">
    <text evidence="13">Belongs to the TRAFAC class translation factor GTPase superfamily. Classic translation factor GTPase family. CysN/NodQ subfamily.</text>
</comment>
<dbReference type="NCBIfam" id="TIGR02034">
    <property type="entry name" value="CysN"/>
    <property type="match status" value="1"/>
</dbReference>
<feature type="binding site" evidence="13">
    <location>
        <begin position="109"/>
        <end position="113"/>
    </location>
    <ligand>
        <name>GTP</name>
        <dbReference type="ChEBI" id="CHEBI:37565"/>
    </ligand>
</feature>
<comment type="pathway">
    <text evidence="13">Sulfur metabolism; hydrogen sulfide biosynthesis; sulfite from sulfate: step 1/3.</text>
</comment>
<comment type="similarity">
    <text evidence="4">In the C-terminal section; belongs to the APS kinase family.</text>
</comment>
<dbReference type="PRINTS" id="PR00315">
    <property type="entry name" value="ELONGATNFCT"/>
</dbReference>
<feature type="binding site" evidence="14">
    <location>
        <begin position="466"/>
        <end position="473"/>
    </location>
    <ligand>
        <name>ATP</name>
        <dbReference type="ChEBI" id="CHEBI:30616"/>
    </ligand>
</feature>
<comment type="function">
    <text evidence="13">With CysD forms the ATP sulfurylase (ATPS) that catalyzes the adenylation of sulfate producing adenosine 5'-phosphosulfate (APS) and diphosphate, the first enzymatic step in sulfur assimilation pathway. APS synthesis involves the formation of a high-energy phosphoric-sulfuric acid anhydride bond driven by GTP hydrolysis by CysN coupled to ATP hydrolysis by CysD.</text>
</comment>
<keyword evidence="6 13" id="KW-0808">Transferase</keyword>
<organism evidence="16 17">
    <name type="scientific">Cognatilysobacter xinjiangensis</name>
    <dbReference type="NCBI Taxonomy" id="546892"/>
    <lineage>
        <taxon>Bacteria</taxon>
        <taxon>Pseudomonadati</taxon>
        <taxon>Pseudomonadota</taxon>
        <taxon>Gammaproteobacteria</taxon>
        <taxon>Lysobacterales</taxon>
        <taxon>Lysobacteraceae</taxon>
        <taxon>Cognatilysobacter</taxon>
    </lineage>
</organism>
<comment type="catalytic activity">
    <reaction evidence="12 13">
        <text>sulfate + ATP + H(+) = adenosine 5'-phosphosulfate + diphosphate</text>
        <dbReference type="Rhea" id="RHEA:18133"/>
        <dbReference type="ChEBI" id="CHEBI:15378"/>
        <dbReference type="ChEBI" id="CHEBI:16189"/>
        <dbReference type="ChEBI" id="CHEBI:30616"/>
        <dbReference type="ChEBI" id="CHEBI:33019"/>
        <dbReference type="ChEBI" id="CHEBI:58243"/>
        <dbReference type="EC" id="2.7.7.4"/>
    </reaction>
</comment>
<keyword evidence="7 13" id="KW-0548">Nucleotidyltransferase</keyword>
<dbReference type="EC" id="2.7.1.25" evidence="14"/>
<dbReference type="HAMAP" id="MF_00065">
    <property type="entry name" value="Adenylyl_sulf_kinase"/>
    <property type="match status" value="1"/>
</dbReference>
<evidence type="ECO:0000313" key="17">
    <source>
        <dbReference type="Proteomes" id="UP000643403"/>
    </source>
</evidence>
<reference evidence="17" key="1">
    <citation type="journal article" date="2019" name="Int. J. Syst. Evol. Microbiol.">
        <title>The Global Catalogue of Microorganisms (GCM) 10K type strain sequencing project: providing services to taxonomists for standard genome sequencing and annotation.</title>
        <authorList>
            <consortium name="The Broad Institute Genomics Platform"/>
            <consortium name="The Broad Institute Genome Sequencing Center for Infectious Disease"/>
            <person name="Wu L."/>
            <person name="Ma J."/>
        </authorList>
    </citation>
    <scope>NUCLEOTIDE SEQUENCE [LARGE SCALE GENOMIC DNA]</scope>
    <source>
        <strain evidence="17">KCTC 22558</strain>
    </source>
</reference>
<dbReference type="Gene3D" id="3.40.50.300">
    <property type="entry name" value="P-loop containing nucleotide triphosphate hydrolases"/>
    <property type="match status" value="2"/>
</dbReference>
<dbReference type="InterPro" id="IPR009001">
    <property type="entry name" value="Transl_elong_EF1A/Init_IF2_C"/>
</dbReference>
<evidence type="ECO:0000256" key="11">
    <source>
        <dbReference type="ARBA" id="ARBA00023268"/>
    </source>
</evidence>
<dbReference type="Proteomes" id="UP000643403">
    <property type="component" value="Unassembled WGS sequence"/>
</dbReference>
<feature type="active site" description="Phosphoserine intermediate" evidence="14">
    <location>
        <position position="540"/>
    </location>
</feature>
<dbReference type="NCBIfam" id="NF003478">
    <property type="entry name" value="PRK05124.1"/>
    <property type="match status" value="1"/>
</dbReference>
<dbReference type="CDD" id="cd02027">
    <property type="entry name" value="APSK"/>
    <property type="match status" value="1"/>
</dbReference>
<dbReference type="PANTHER" id="PTHR23115">
    <property type="entry name" value="TRANSLATION FACTOR"/>
    <property type="match status" value="1"/>
</dbReference>
<dbReference type="InterPro" id="IPR059117">
    <property type="entry name" value="APS_kinase_dom"/>
</dbReference>
<gene>
    <name evidence="16" type="primary">nodQ</name>
    <name evidence="14" type="synonym">cysC</name>
    <name evidence="13" type="synonym">cysN</name>
    <name evidence="16" type="ORF">GCM10008101_03920</name>
</gene>
<evidence type="ECO:0000259" key="15">
    <source>
        <dbReference type="PROSITE" id="PS51722"/>
    </source>
</evidence>
<dbReference type="HAMAP" id="MF_00062">
    <property type="entry name" value="Sulf_adenylyltr_sub1"/>
    <property type="match status" value="1"/>
</dbReference>
<dbReference type="InterPro" id="IPR002891">
    <property type="entry name" value="APS"/>
</dbReference>
<dbReference type="SUPFAM" id="SSF50465">
    <property type="entry name" value="EF-Tu/eEF-1alpha/eIF2-gamma C-terminal domain"/>
    <property type="match status" value="1"/>
</dbReference>
<dbReference type="InterPro" id="IPR011779">
    <property type="entry name" value="SO4_adenylTrfase_lsu"/>
</dbReference>
<keyword evidence="14 16" id="KW-0418">Kinase</keyword>
<dbReference type="InterPro" id="IPR027417">
    <property type="entry name" value="P-loop_NTPase"/>
</dbReference>
<comment type="pathway">
    <text evidence="3 14">Sulfur metabolism; hydrogen sulfide biosynthesis; sulfite from sulfate: step 2/3.</text>
</comment>
<evidence type="ECO:0000313" key="16">
    <source>
        <dbReference type="EMBL" id="GGZ53972.1"/>
    </source>
</evidence>
<keyword evidence="14" id="KW-0597">Phosphoprotein</keyword>
<dbReference type="CDD" id="cd04095">
    <property type="entry name" value="CysN_NoDQ_III"/>
    <property type="match status" value="1"/>
</dbReference>
<comment type="similarity">
    <text evidence="5">In the N-terminal section; belongs to the TRAFAC class translation factor GTPase superfamily. Classic translation factor GTPase family. CysN/NodQ subfamily.</text>
</comment>
<dbReference type="InterPro" id="IPR044138">
    <property type="entry name" value="CysN_II"/>
</dbReference>
<dbReference type="CDD" id="cd04166">
    <property type="entry name" value="CysN_ATPS"/>
    <property type="match status" value="1"/>
</dbReference>
<evidence type="ECO:0000256" key="2">
    <source>
        <dbReference type="ARBA" id="ARBA00002357"/>
    </source>
</evidence>
<dbReference type="Gene3D" id="2.40.30.10">
    <property type="entry name" value="Translation factors"/>
    <property type="match status" value="2"/>
</dbReference>
<comment type="function">
    <text evidence="2">APS kinase catalyzes the synthesis of activated sulfate.</text>
</comment>
<sequence length="629" mass="68762">MTRHDDAAATVAAYLADHESRGLLRFITCGSVDDGKSTLIGRLLHDTRGLFEDQLAALEKDSRRHGTQGERVDYALLLDGLAAEREQGITIDVAYRFFSTPGRKFIVADCPGHEQYTRNMATGASTADAAVVLVDARKGLLTQTRRHSYIVSLLGIRHVLLAVNKMDLVGYGQATFDAIASEYRELAASLGIESVTAVPLSALEGDNLIECSANTPWYTGATLLEFLESVPVDAPASDSGFRLPVQWVNRPNQDFRGFAGTVAAGRIKPGEEVVALPSGRRSKVARIVTADGDLDVTTRGQAITLTLDDELDISRGDVIAAAHDAPQVSDQFAAHVLWLDAQPLLPGRPYWLKIGTAEVGASVTEIKHRVDVNTQEALAAKHLEMNEVGYCNLYLDTPVPFEPYRDSREMGAFILVDRQTNATVAAGTIDFALRRAANIHWQQVDVDKAARARLKAQVPRCVWFTGLSGSGKSTIANLVEKRLHAMGLHTYILDGDNVRHGLNKDLGFTDEDRVENIRRVAEVAKLMTDAGLVVLVSFISPFRSERRLARELFDEGEFIEVFVDTPLAVAEARDVKGLYAKARAGRIPNFTGIDSPYEVPENAELVLDTVAEPPEALAARVVERLLETR</sequence>
<dbReference type="Pfam" id="PF01583">
    <property type="entry name" value="APS_kinase"/>
    <property type="match status" value="1"/>
</dbReference>
<dbReference type="Pfam" id="PF22594">
    <property type="entry name" value="GTP-eEF1A_C"/>
    <property type="match status" value="1"/>
</dbReference>
<keyword evidence="11" id="KW-0511">Multifunctional enzyme</keyword>
<dbReference type="NCBIfam" id="NF003013">
    <property type="entry name" value="PRK03846.1"/>
    <property type="match status" value="1"/>
</dbReference>
<proteinExistence type="inferred from homology"/>
<evidence type="ECO:0000256" key="10">
    <source>
        <dbReference type="ARBA" id="ARBA00023134"/>
    </source>
</evidence>
<comment type="subunit">
    <text evidence="13">Heterodimer composed of CysD, the smaller subunit, and CysN.</text>
</comment>
<keyword evidence="17" id="KW-1185">Reference proteome</keyword>
<comment type="catalytic activity">
    <reaction evidence="1 14">
        <text>adenosine 5'-phosphosulfate + ATP = 3'-phosphoadenylyl sulfate + ADP + H(+)</text>
        <dbReference type="Rhea" id="RHEA:24152"/>
        <dbReference type="ChEBI" id="CHEBI:15378"/>
        <dbReference type="ChEBI" id="CHEBI:30616"/>
        <dbReference type="ChEBI" id="CHEBI:58243"/>
        <dbReference type="ChEBI" id="CHEBI:58339"/>
        <dbReference type="ChEBI" id="CHEBI:456216"/>
        <dbReference type="EC" id="2.7.1.25"/>
    </reaction>
</comment>
<dbReference type="InterPro" id="IPR009000">
    <property type="entry name" value="Transl_B-barrel_sf"/>
</dbReference>
<comment type="caution">
    <text evidence="16">The sequence shown here is derived from an EMBL/GenBank/DDBJ whole genome shotgun (WGS) entry which is preliminary data.</text>
</comment>
<dbReference type="SUPFAM" id="SSF50447">
    <property type="entry name" value="Translation proteins"/>
    <property type="match status" value="1"/>
</dbReference>
<dbReference type="InterPro" id="IPR050100">
    <property type="entry name" value="TRAFAC_GTPase_members"/>
</dbReference>
<evidence type="ECO:0000256" key="12">
    <source>
        <dbReference type="ARBA" id="ARBA00049370"/>
    </source>
</evidence>
<evidence type="ECO:0000256" key="9">
    <source>
        <dbReference type="ARBA" id="ARBA00022840"/>
    </source>
</evidence>
<accession>A0ABQ3BPZ5</accession>